<feature type="transmembrane region" description="Helical" evidence="1">
    <location>
        <begin position="239"/>
        <end position="259"/>
    </location>
</feature>
<keyword evidence="1" id="KW-0472">Membrane</keyword>
<name>A0A6P1VXZ9_9BACT</name>
<organism evidence="2 3">
    <name type="scientific">Spirosoma endbachense</name>
    <dbReference type="NCBI Taxonomy" id="2666025"/>
    <lineage>
        <taxon>Bacteria</taxon>
        <taxon>Pseudomonadati</taxon>
        <taxon>Bacteroidota</taxon>
        <taxon>Cytophagia</taxon>
        <taxon>Cytophagales</taxon>
        <taxon>Cytophagaceae</taxon>
        <taxon>Spirosoma</taxon>
    </lineage>
</organism>
<dbReference type="Proteomes" id="UP000464577">
    <property type="component" value="Chromosome"/>
</dbReference>
<accession>A0A6P1VXZ9</accession>
<evidence type="ECO:0008006" key="4">
    <source>
        <dbReference type="Google" id="ProtNLM"/>
    </source>
</evidence>
<proteinExistence type="predicted"/>
<gene>
    <name evidence="2" type="ORF">GJR95_15185</name>
</gene>
<dbReference type="AlphaFoldDB" id="A0A6P1VXZ9"/>
<dbReference type="KEGG" id="senf:GJR95_15185"/>
<keyword evidence="3" id="KW-1185">Reference proteome</keyword>
<keyword evidence="1" id="KW-1133">Transmembrane helix</keyword>
<protein>
    <recommendedName>
        <fullName evidence="4">Restriction endonuclease</fullName>
    </recommendedName>
</protein>
<dbReference type="EMBL" id="CP045997">
    <property type="protein sequence ID" value="QHV96276.1"/>
    <property type="molecule type" value="Genomic_DNA"/>
</dbReference>
<evidence type="ECO:0000313" key="2">
    <source>
        <dbReference type="EMBL" id="QHV96276.1"/>
    </source>
</evidence>
<evidence type="ECO:0000313" key="3">
    <source>
        <dbReference type="Proteomes" id="UP000464577"/>
    </source>
</evidence>
<sequence>MVCLGGKDTESTKEQWGYQTAQQRAYDLFRTSFLSRFPGGEVLKELEYRNTGYPSKPGLHKVLIALEDFRRWSKNNDYRKPDGLGISADGSVGELLEVTTVGNRSSAEKQSIHKLDHLTHTVNRIHDLSTYWTSTRWQPTGAELFYPLPPKSNELVRYVCYHPTFRDHALQGIILYEVHAIKKGDTKRLPIVPVAIPEAVQEKMKKSYKQGEIKEQTTAIWAKQFGSEHPVLLQALRGLILVAGIAAAIALVVAIISPIPGDEVLAAQAAASLIALAQNL</sequence>
<dbReference type="RefSeq" id="WP_162386685.1">
    <property type="nucleotide sequence ID" value="NZ_CP045997.1"/>
</dbReference>
<reference evidence="2 3" key="1">
    <citation type="submission" date="2019-11" db="EMBL/GenBank/DDBJ databases">
        <title>Spirosoma endbachense sp. nov., isolated from a natural salt meadow.</title>
        <authorList>
            <person name="Rojas J."/>
            <person name="Ambika Manirajan B."/>
            <person name="Ratering S."/>
            <person name="Suarez C."/>
            <person name="Geissler-Plaum R."/>
            <person name="Schnell S."/>
        </authorList>
    </citation>
    <scope>NUCLEOTIDE SEQUENCE [LARGE SCALE GENOMIC DNA]</scope>
    <source>
        <strain evidence="2 3">I-24</strain>
    </source>
</reference>
<keyword evidence="1" id="KW-0812">Transmembrane</keyword>
<evidence type="ECO:0000256" key="1">
    <source>
        <dbReference type="SAM" id="Phobius"/>
    </source>
</evidence>